<accession>A0A6M0RQ72</accession>
<evidence type="ECO:0000313" key="3">
    <source>
        <dbReference type="Proteomes" id="UP000481033"/>
    </source>
</evidence>
<dbReference type="PANTHER" id="PTHR43179:SF7">
    <property type="entry name" value="RHAMNOSYLTRANSFERASE WBBL"/>
    <property type="match status" value="1"/>
</dbReference>
<feature type="domain" description="Glycosyltransferase 2-like" evidence="1">
    <location>
        <begin position="13"/>
        <end position="130"/>
    </location>
</feature>
<dbReference type="InterPro" id="IPR029044">
    <property type="entry name" value="Nucleotide-diphossugar_trans"/>
</dbReference>
<sequence length="375" mass="43168">MNQPNVTIVVSPRERFSYAQTSLESIYGHTQLPFELVYVDGGSPKPVQEYLEIQAKEKSFELIRVDHMLTPNQARNIGLAQVKTPYVAFVDNDVVVSPGWLGALVQCAEETNAAIVGPLTCQDEPVHETIHFANGVARIIIDVKGRRRLREKMTRQGQRVVDTLSKLQRSTAELVEFHCMLVSMDVFEKMGLLDERFLNTKEHVDLCMAVTEAGRSIYFEPSSVITYVPGISWNWADLHFYMLRWSDTWETISLEHLKQKWNLSEDAYFTQKHKALGWRRRRMILSPLLDRLTLGMFKHRFFEKATFGLVKDRFLEKIFMYGLFTPIDRVLNKYLTDRHARKWLNLSMGDQGLHVATTPSLGILQNKIDENSSAA</sequence>
<protein>
    <submittedName>
        <fullName evidence="2">Glycosyltransferase</fullName>
    </submittedName>
</protein>
<reference evidence="2 3" key="1">
    <citation type="journal article" date="2020" name="Microb. Ecol.">
        <title>Ecogenomics of the Marine Benthic Filamentous Cyanobacterium Adonisia.</title>
        <authorList>
            <person name="Walter J.M."/>
            <person name="Coutinho F.H."/>
            <person name="Leomil L."/>
            <person name="Hargreaves P.I."/>
            <person name="Campeao M.E."/>
            <person name="Vieira V.V."/>
            <person name="Silva B.S."/>
            <person name="Fistarol G.O."/>
            <person name="Salomon P.S."/>
            <person name="Sawabe T."/>
            <person name="Mino S."/>
            <person name="Hosokawa M."/>
            <person name="Miyashita H."/>
            <person name="Maruyama F."/>
            <person name="van Verk M.C."/>
            <person name="Dutilh B.E."/>
            <person name="Thompson C.C."/>
            <person name="Thompson F.L."/>
        </authorList>
    </citation>
    <scope>NUCLEOTIDE SEQUENCE [LARGE SCALE GENOMIC DNA]</scope>
    <source>
        <strain evidence="2 3">CCMR0081</strain>
    </source>
</reference>
<comment type="caution">
    <text evidence="2">The sequence shown here is derived from an EMBL/GenBank/DDBJ whole genome shotgun (WGS) entry which is preliminary data.</text>
</comment>
<gene>
    <name evidence="2" type="ORF">DXZ20_20255</name>
</gene>
<evidence type="ECO:0000313" key="2">
    <source>
        <dbReference type="EMBL" id="NEZ57933.1"/>
    </source>
</evidence>
<keyword evidence="2" id="KW-0808">Transferase</keyword>
<dbReference type="EMBL" id="QXHD01000004">
    <property type="protein sequence ID" value="NEZ57933.1"/>
    <property type="molecule type" value="Genomic_DNA"/>
</dbReference>
<dbReference type="InterPro" id="IPR001173">
    <property type="entry name" value="Glyco_trans_2-like"/>
</dbReference>
<keyword evidence="3" id="KW-1185">Reference proteome</keyword>
<evidence type="ECO:0000259" key="1">
    <source>
        <dbReference type="Pfam" id="PF00535"/>
    </source>
</evidence>
<dbReference type="PANTHER" id="PTHR43179">
    <property type="entry name" value="RHAMNOSYLTRANSFERASE WBBL"/>
    <property type="match status" value="1"/>
</dbReference>
<proteinExistence type="predicted"/>
<dbReference type="AlphaFoldDB" id="A0A6M0RQ72"/>
<organism evidence="2 3">
    <name type="scientific">Adonisia turfae CCMR0081</name>
    <dbReference type="NCBI Taxonomy" id="2292702"/>
    <lineage>
        <taxon>Bacteria</taxon>
        <taxon>Bacillati</taxon>
        <taxon>Cyanobacteriota</taxon>
        <taxon>Adonisia</taxon>
        <taxon>Adonisia turfae</taxon>
    </lineage>
</organism>
<dbReference type="Proteomes" id="UP000481033">
    <property type="component" value="Unassembled WGS sequence"/>
</dbReference>
<dbReference type="GO" id="GO:0016740">
    <property type="term" value="F:transferase activity"/>
    <property type="evidence" value="ECO:0007669"/>
    <property type="project" value="UniProtKB-KW"/>
</dbReference>
<dbReference type="Pfam" id="PF00535">
    <property type="entry name" value="Glycos_transf_2"/>
    <property type="match status" value="1"/>
</dbReference>
<name>A0A6M0RQ72_9CYAN</name>
<dbReference type="Gene3D" id="3.90.550.10">
    <property type="entry name" value="Spore Coat Polysaccharide Biosynthesis Protein SpsA, Chain A"/>
    <property type="match status" value="1"/>
</dbReference>
<dbReference type="SUPFAM" id="SSF53448">
    <property type="entry name" value="Nucleotide-diphospho-sugar transferases"/>
    <property type="match status" value="1"/>
</dbReference>